<dbReference type="Proteomes" id="UP000192247">
    <property type="component" value="Unassembled WGS sequence"/>
</dbReference>
<dbReference type="InterPro" id="IPR004827">
    <property type="entry name" value="bZIP"/>
</dbReference>
<feature type="compositionally biased region" description="Low complexity" evidence="7">
    <location>
        <begin position="272"/>
        <end position="307"/>
    </location>
</feature>
<feature type="region of interest" description="Disordered" evidence="7">
    <location>
        <begin position="237"/>
        <end position="361"/>
    </location>
</feature>
<evidence type="ECO:0000259" key="8">
    <source>
        <dbReference type="PROSITE" id="PS50217"/>
    </source>
</evidence>
<gene>
    <name evidence="9" type="ORF">BIW11_10580</name>
</gene>
<dbReference type="EMBL" id="MNPL01012492">
    <property type="protein sequence ID" value="OQR72106.1"/>
    <property type="molecule type" value="Genomic_DNA"/>
</dbReference>
<accession>A0A1V9XFB3</accession>
<comment type="caution">
    <text evidence="9">The sequence shown here is derived from an EMBL/GenBank/DDBJ whole genome shotgun (WGS) entry which is preliminary data.</text>
</comment>
<feature type="compositionally biased region" description="Basic and acidic residues" evidence="7">
    <location>
        <begin position="341"/>
        <end position="353"/>
    </location>
</feature>
<dbReference type="SMART" id="SM00338">
    <property type="entry name" value="BRLZ"/>
    <property type="match status" value="1"/>
</dbReference>
<dbReference type="SUPFAM" id="SSF57959">
    <property type="entry name" value="Leucine zipper domain"/>
    <property type="match status" value="1"/>
</dbReference>
<dbReference type="AlphaFoldDB" id="A0A1V9XFB3"/>
<comment type="similarity">
    <text evidence="2">Belongs to the bZIP family.</text>
</comment>
<dbReference type="PANTHER" id="PTHR13044:SF14">
    <property type="entry name" value="CRYPTOCEPHAL, ISOFORM A"/>
    <property type="match status" value="1"/>
</dbReference>
<evidence type="ECO:0000256" key="1">
    <source>
        <dbReference type="ARBA" id="ARBA00004123"/>
    </source>
</evidence>
<keyword evidence="6" id="KW-0539">Nucleus</keyword>
<keyword evidence="3" id="KW-0805">Transcription regulation</keyword>
<evidence type="ECO:0000256" key="5">
    <source>
        <dbReference type="ARBA" id="ARBA00023163"/>
    </source>
</evidence>
<dbReference type="InParanoid" id="A0A1V9XFB3"/>
<sequence>MPSATPSFWDSMLEASASGLSPAFTEAFVVGDVPTIADVTLQNFAQSSSHQPAHAGHQFGLVDSTAGPDLDHLPPFDERLFDLVEIPELEDVKFPLDGCAVPILTSLSYDQLFDEVPVFDEAPALDEVPALEDIPTEELNWPSWVNEPPSGPATEPVFVHIQPPAPVSPMVTANRRSEDDLYVSHHGQVVTPQATTASFLIDDHCFIVSGYEEEVQASYAIDTADCLSPVSVCSQAGSTSSSGVERSSPLSGGFVSDDLAAMSPAERRRRISQVSMSSFCSSSGGPDSVGSPGSSTSGAASDSDQSSKPQCGGKVAAGGGRRSRFSAEDRKERKKAQNRTAAERYRQKRRQAEETVSEEEQQLMDANGRLRIEVTKLEAEVSCLKRLMREMLQAKGIEIPGLPQKKRSKTA</sequence>
<feature type="domain" description="BZIP" evidence="8">
    <location>
        <begin position="328"/>
        <end position="391"/>
    </location>
</feature>
<dbReference type="GO" id="GO:0000977">
    <property type="term" value="F:RNA polymerase II transcription regulatory region sequence-specific DNA binding"/>
    <property type="evidence" value="ECO:0007669"/>
    <property type="project" value="TreeGrafter"/>
</dbReference>
<keyword evidence="4" id="KW-0238">DNA-binding</keyword>
<evidence type="ECO:0000256" key="7">
    <source>
        <dbReference type="SAM" id="MobiDB-lite"/>
    </source>
</evidence>
<dbReference type="OrthoDB" id="6496515at2759"/>
<comment type="subcellular location">
    <subcellularLocation>
        <location evidence="1">Nucleus</location>
    </subcellularLocation>
</comment>
<dbReference type="PROSITE" id="PS00036">
    <property type="entry name" value="BZIP_BASIC"/>
    <property type="match status" value="1"/>
</dbReference>
<evidence type="ECO:0000256" key="3">
    <source>
        <dbReference type="ARBA" id="ARBA00023015"/>
    </source>
</evidence>
<dbReference type="PROSITE" id="PS50217">
    <property type="entry name" value="BZIP"/>
    <property type="match status" value="1"/>
</dbReference>
<dbReference type="CDD" id="cd14692">
    <property type="entry name" value="bZIP_ATF4"/>
    <property type="match status" value="1"/>
</dbReference>
<evidence type="ECO:0000313" key="10">
    <source>
        <dbReference type="Proteomes" id="UP000192247"/>
    </source>
</evidence>
<proteinExistence type="inferred from homology"/>
<reference evidence="9 10" key="1">
    <citation type="journal article" date="2017" name="Gigascience">
        <title>Draft genome of the honey bee ectoparasitic mite, Tropilaelaps mercedesae, is shaped by the parasitic life history.</title>
        <authorList>
            <person name="Dong X."/>
            <person name="Armstrong S.D."/>
            <person name="Xia D."/>
            <person name="Makepeace B.L."/>
            <person name="Darby A.C."/>
            <person name="Kadowaki T."/>
        </authorList>
    </citation>
    <scope>NUCLEOTIDE SEQUENCE [LARGE SCALE GENOMIC DNA]</scope>
    <source>
        <strain evidence="9">Wuxi-XJTLU</strain>
    </source>
</reference>
<dbReference type="STRING" id="418985.A0A1V9XFB3"/>
<dbReference type="GO" id="GO:0005634">
    <property type="term" value="C:nucleus"/>
    <property type="evidence" value="ECO:0007669"/>
    <property type="project" value="UniProtKB-SubCell"/>
</dbReference>
<name>A0A1V9XFB3_9ACAR</name>
<dbReference type="GO" id="GO:0001228">
    <property type="term" value="F:DNA-binding transcription activator activity, RNA polymerase II-specific"/>
    <property type="evidence" value="ECO:0007669"/>
    <property type="project" value="TreeGrafter"/>
</dbReference>
<protein>
    <recommendedName>
        <fullName evidence="8">BZIP domain-containing protein</fullName>
    </recommendedName>
</protein>
<evidence type="ECO:0000256" key="4">
    <source>
        <dbReference type="ARBA" id="ARBA00023125"/>
    </source>
</evidence>
<dbReference type="Pfam" id="PF00170">
    <property type="entry name" value="bZIP_1"/>
    <property type="match status" value="1"/>
</dbReference>
<evidence type="ECO:0000256" key="6">
    <source>
        <dbReference type="ARBA" id="ARBA00023242"/>
    </source>
</evidence>
<evidence type="ECO:0000256" key="2">
    <source>
        <dbReference type="ARBA" id="ARBA00007163"/>
    </source>
</evidence>
<evidence type="ECO:0000313" key="9">
    <source>
        <dbReference type="EMBL" id="OQR72106.1"/>
    </source>
</evidence>
<keyword evidence="5" id="KW-0804">Transcription</keyword>
<feature type="compositionally biased region" description="Low complexity" evidence="7">
    <location>
        <begin position="238"/>
        <end position="248"/>
    </location>
</feature>
<keyword evidence="10" id="KW-1185">Reference proteome</keyword>
<organism evidence="9 10">
    <name type="scientific">Tropilaelaps mercedesae</name>
    <dbReference type="NCBI Taxonomy" id="418985"/>
    <lineage>
        <taxon>Eukaryota</taxon>
        <taxon>Metazoa</taxon>
        <taxon>Ecdysozoa</taxon>
        <taxon>Arthropoda</taxon>
        <taxon>Chelicerata</taxon>
        <taxon>Arachnida</taxon>
        <taxon>Acari</taxon>
        <taxon>Parasitiformes</taxon>
        <taxon>Mesostigmata</taxon>
        <taxon>Gamasina</taxon>
        <taxon>Dermanyssoidea</taxon>
        <taxon>Laelapidae</taxon>
        <taxon>Tropilaelaps</taxon>
    </lineage>
</organism>
<dbReference type="Gene3D" id="1.20.5.170">
    <property type="match status" value="1"/>
</dbReference>
<dbReference type="PANTHER" id="PTHR13044">
    <property type="entry name" value="ACTIVATING TRANSCRIPTION FACTOR ATF 4/5"/>
    <property type="match status" value="1"/>
</dbReference>
<dbReference type="InterPro" id="IPR046347">
    <property type="entry name" value="bZIP_sf"/>
</dbReference>